<dbReference type="Proteomes" id="UP000318571">
    <property type="component" value="Chromosome 7"/>
</dbReference>
<sequence>MIHLVLLATLVTVAKAAPYYDPYYDPYGYGYAPFYGYEQQYPNYPANPYPPPAYPEPYAAAYPGQYPAYPNSYVGGYPNYPQPQHSYYPYNGYPQQANQSPQANLYGNRVVSANKGQNRGDANQGGLVDFDPKTVMNDARKYAQSTRAVADLVDNVGNTATQNKAIGGLASLFGGAANAGGQGIGTTLNGISSVIRSSASLMEQGTGTMIQIRDQLSSLGT</sequence>
<keyword evidence="3" id="KW-1185">Reference proteome</keyword>
<dbReference type="AlphaFoldDB" id="A0A553P4J7"/>
<evidence type="ECO:0000313" key="3">
    <source>
        <dbReference type="Proteomes" id="UP000318571"/>
    </source>
</evidence>
<organism evidence="2 3">
    <name type="scientific">Tigriopus californicus</name>
    <name type="common">Marine copepod</name>
    <dbReference type="NCBI Taxonomy" id="6832"/>
    <lineage>
        <taxon>Eukaryota</taxon>
        <taxon>Metazoa</taxon>
        <taxon>Ecdysozoa</taxon>
        <taxon>Arthropoda</taxon>
        <taxon>Crustacea</taxon>
        <taxon>Multicrustacea</taxon>
        <taxon>Hexanauplia</taxon>
        <taxon>Copepoda</taxon>
        <taxon>Harpacticoida</taxon>
        <taxon>Harpacticidae</taxon>
        <taxon>Tigriopus</taxon>
    </lineage>
</organism>
<feature type="chain" id="PRO_5021818525" evidence="1">
    <location>
        <begin position="17"/>
        <end position="221"/>
    </location>
</feature>
<gene>
    <name evidence="2" type="ORF">TCAL_12671</name>
</gene>
<evidence type="ECO:0000313" key="2">
    <source>
        <dbReference type="EMBL" id="TRY72609.1"/>
    </source>
</evidence>
<accession>A0A553P4J7</accession>
<comment type="caution">
    <text evidence="2">The sequence shown here is derived from an EMBL/GenBank/DDBJ whole genome shotgun (WGS) entry which is preliminary data.</text>
</comment>
<feature type="signal peptide" evidence="1">
    <location>
        <begin position="1"/>
        <end position="16"/>
    </location>
</feature>
<protein>
    <submittedName>
        <fullName evidence="2">Uncharacterized protein</fullName>
    </submittedName>
</protein>
<keyword evidence="1" id="KW-0732">Signal</keyword>
<proteinExistence type="predicted"/>
<name>A0A553P4J7_TIGCA</name>
<evidence type="ECO:0000256" key="1">
    <source>
        <dbReference type="SAM" id="SignalP"/>
    </source>
</evidence>
<dbReference type="EMBL" id="VCGU01000008">
    <property type="protein sequence ID" value="TRY72609.1"/>
    <property type="molecule type" value="Genomic_DNA"/>
</dbReference>
<reference evidence="2 3" key="1">
    <citation type="journal article" date="2018" name="Nat. Ecol. Evol.">
        <title>Genomic signatures of mitonuclear coevolution across populations of Tigriopus californicus.</title>
        <authorList>
            <person name="Barreto F.S."/>
            <person name="Watson E.T."/>
            <person name="Lima T.G."/>
            <person name="Willett C.S."/>
            <person name="Edmands S."/>
            <person name="Li W."/>
            <person name="Burton R.S."/>
        </authorList>
    </citation>
    <scope>NUCLEOTIDE SEQUENCE [LARGE SCALE GENOMIC DNA]</scope>
    <source>
        <strain evidence="2 3">San Diego</strain>
    </source>
</reference>